<organism evidence="1 2">
    <name type="scientific">Litorilinea aerophila</name>
    <dbReference type="NCBI Taxonomy" id="1204385"/>
    <lineage>
        <taxon>Bacteria</taxon>
        <taxon>Bacillati</taxon>
        <taxon>Chloroflexota</taxon>
        <taxon>Caldilineae</taxon>
        <taxon>Caldilineales</taxon>
        <taxon>Caldilineaceae</taxon>
        <taxon>Litorilinea</taxon>
    </lineage>
</organism>
<evidence type="ECO:0000313" key="1">
    <source>
        <dbReference type="EMBL" id="TQE95346.1"/>
    </source>
</evidence>
<protein>
    <submittedName>
        <fullName evidence="1">Uncharacterized protein</fullName>
    </submittedName>
</protein>
<proteinExistence type="predicted"/>
<dbReference type="RefSeq" id="WP_141610402.1">
    <property type="nucleotide sequence ID" value="NZ_VIGC02000014.1"/>
</dbReference>
<dbReference type="Proteomes" id="UP000317371">
    <property type="component" value="Unassembled WGS sequence"/>
</dbReference>
<accession>A0A540VF06</accession>
<gene>
    <name evidence="1" type="ORF">FKZ61_12120</name>
</gene>
<name>A0A540VF06_9CHLR</name>
<dbReference type="EMBL" id="VIGC01000014">
    <property type="protein sequence ID" value="TQE95346.1"/>
    <property type="molecule type" value="Genomic_DNA"/>
</dbReference>
<keyword evidence="2" id="KW-1185">Reference proteome</keyword>
<dbReference type="AlphaFoldDB" id="A0A540VF06"/>
<sequence length="148" mass="17425">MSQKLALRSLTRFRPTVDTKFHIDYEWWEESGRDFRLYLRDQLCDECRERFADHHNTENVDWVDPDTGEVHQTDALRECLRTRCANDPDYINERLPLASACFRVFLANNNTPLSPNELHQLLPWLPPERILRTLGGSQVYLGLRPVAE</sequence>
<dbReference type="OrthoDB" id="160864at2"/>
<evidence type="ECO:0000313" key="2">
    <source>
        <dbReference type="Proteomes" id="UP000317371"/>
    </source>
</evidence>
<comment type="caution">
    <text evidence="1">The sequence shown here is derived from an EMBL/GenBank/DDBJ whole genome shotgun (WGS) entry which is preliminary data.</text>
</comment>
<dbReference type="InParanoid" id="A0A540VF06"/>
<reference evidence="1 2" key="1">
    <citation type="submission" date="2019-06" db="EMBL/GenBank/DDBJ databases">
        <title>Genome sequence of Litorilinea aerophila BAA-2444.</title>
        <authorList>
            <person name="Maclea K.S."/>
            <person name="Maurais E.G."/>
            <person name="Iannazzi L.C."/>
        </authorList>
    </citation>
    <scope>NUCLEOTIDE SEQUENCE [LARGE SCALE GENOMIC DNA]</scope>
    <source>
        <strain evidence="1 2">ATCC BAA-2444</strain>
    </source>
</reference>